<accession>A0A497XR06</accession>
<keyword evidence="3 9" id="KW-0028">Amino-acid biosynthesis</keyword>
<keyword evidence="8 9" id="KW-0486">Methionine biosynthesis</keyword>
<dbReference type="Pfam" id="PF03079">
    <property type="entry name" value="ARD"/>
    <property type="match status" value="1"/>
</dbReference>
<keyword evidence="4 9" id="KW-0479">Metal-binding</keyword>
<dbReference type="Proteomes" id="UP000267841">
    <property type="component" value="Unassembled WGS sequence"/>
</dbReference>
<keyword evidence="6 9" id="KW-0560">Oxidoreductase</keyword>
<feature type="binding site" evidence="9">
    <location>
        <position position="95"/>
    </location>
    <ligand>
        <name>Fe(2+)</name>
        <dbReference type="ChEBI" id="CHEBI:29033"/>
    </ligand>
</feature>
<comment type="catalytic activity">
    <reaction evidence="1 9">
        <text>1,2-dihydroxy-5-(methylsulfanyl)pent-1-en-3-one + O2 = 4-methylsulfanyl-2-oxobutanoate + formate + 2 H(+)</text>
        <dbReference type="Rhea" id="RHEA:24504"/>
        <dbReference type="ChEBI" id="CHEBI:15378"/>
        <dbReference type="ChEBI" id="CHEBI:15379"/>
        <dbReference type="ChEBI" id="CHEBI:15740"/>
        <dbReference type="ChEBI" id="CHEBI:16723"/>
        <dbReference type="ChEBI" id="CHEBI:49252"/>
        <dbReference type="EC" id="1.13.11.54"/>
    </reaction>
</comment>
<comment type="catalytic activity">
    <reaction evidence="9">
        <text>1,2-dihydroxy-5-(methylsulfanyl)pent-1-en-3-one + O2 = 3-(methylsulfanyl)propanoate + CO + formate + 2 H(+)</text>
        <dbReference type="Rhea" id="RHEA:14161"/>
        <dbReference type="ChEBI" id="CHEBI:15378"/>
        <dbReference type="ChEBI" id="CHEBI:15379"/>
        <dbReference type="ChEBI" id="CHEBI:15740"/>
        <dbReference type="ChEBI" id="CHEBI:17245"/>
        <dbReference type="ChEBI" id="CHEBI:49016"/>
        <dbReference type="ChEBI" id="CHEBI:49252"/>
        <dbReference type="EC" id="1.13.11.53"/>
    </reaction>
</comment>
<feature type="binding site" evidence="9">
    <location>
        <position position="97"/>
    </location>
    <ligand>
        <name>Fe(2+)</name>
        <dbReference type="ChEBI" id="CHEBI:29033"/>
    </ligand>
</feature>
<evidence type="ECO:0000256" key="3">
    <source>
        <dbReference type="ARBA" id="ARBA00022605"/>
    </source>
</evidence>
<organism evidence="10 11">
    <name type="scientific">Hydrogenivirga caldilitoris</name>
    <dbReference type="NCBI Taxonomy" id="246264"/>
    <lineage>
        <taxon>Bacteria</taxon>
        <taxon>Pseudomonadati</taxon>
        <taxon>Aquificota</taxon>
        <taxon>Aquificia</taxon>
        <taxon>Aquificales</taxon>
        <taxon>Aquificaceae</taxon>
        <taxon>Hydrogenivirga</taxon>
    </lineage>
</organism>
<evidence type="ECO:0000256" key="7">
    <source>
        <dbReference type="ARBA" id="ARBA00023004"/>
    </source>
</evidence>
<dbReference type="InterPro" id="IPR004313">
    <property type="entry name" value="ARD"/>
</dbReference>
<comment type="similarity">
    <text evidence="9">Belongs to the acireductone dioxygenase (ARD) family.</text>
</comment>
<dbReference type="Gene3D" id="2.60.120.10">
    <property type="entry name" value="Jelly Rolls"/>
    <property type="match status" value="1"/>
</dbReference>
<reference evidence="10 11" key="1">
    <citation type="submission" date="2018-10" db="EMBL/GenBank/DDBJ databases">
        <title>Genomic Encyclopedia of Archaeal and Bacterial Type Strains, Phase II (KMG-II): from individual species to whole genera.</title>
        <authorList>
            <person name="Goeker M."/>
        </authorList>
    </citation>
    <scope>NUCLEOTIDE SEQUENCE [LARGE SCALE GENOMIC DNA]</scope>
    <source>
        <strain evidence="10 11">DSM 16510</strain>
    </source>
</reference>
<name>A0A497XR06_9AQUI</name>
<sequence length="184" mass="21221">MSALLIFDEEGRLLEKVEDPQEIAERLSDINVLFERWEPSAPLNEDAGEEEVLDAFRDQINRLMIRFGFQSCDVVALTPDNPKKEELRNKFLDEHTHSDFEVRYFVYGDGVFYLHPNDKVYVVHCEGGDLISVPPNTPHWFDMGESPNFKCIRLFTTPEGWVANYTGSDIAKKFPKYEGIVSLD</sequence>
<dbReference type="EC" id="1.13.11.54" evidence="9"/>
<dbReference type="InterPro" id="IPR023956">
    <property type="entry name" value="ARD_bac"/>
</dbReference>
<comment type="caution">
    <text evidence="10">The sequence shown here is derived from an EMBL/GenBank/DDBJ whole genome shotgun (WGS) entry which is preliminary data.</text>
</comment>
<dbReference type="SUPFAM" id="SSF51182">
    <property type="entry name" value="RmlC-like cupins"/>
    <property type="match status" value="1"/>
</dbReference>
<feature type="binding site" evidence="9">
    <location>
        <position position="101"/>
    </location>
    <ligand>
        <name>Ni(2+)</name>
        <dbReference type="ChEBI" id="CHEBI:49786"/>
    </ligand>
</feature>
<evidence type="ECO:0000256" key="5">
    <source>
        <dbReference type="ARBA" id="ARBA00022964"/>
    </source>
</evidence>
<dbReference type="GO" id="GO:0010308">
    <property type="term" value="F:acireductone dioxygenase (Ni2+-requiring) activity"/>
    <property type="evidence" value="ECO:0007669"/>
    <property type="project" value="UniProtKB-UniRule"/>
</dbReference>
<keyword evidence="2 9" id="KW-0533">Nickel</keyword>
<feature type="binding site" evidence="9">
    <location>
        <position position="95"/>
    </location>
    <ligand>
        <name>Ni(2+)</name>
        <dbReference type="ChEBI" id="CHEBI:49786"/>
    </ligand>
</feature>
<dbReference type="EMBL" id="RCCJ01000001">
    <property type="protein sequence ID" value="RLJ71405.1"/>
    <property type="molecule type" value="Genomic_DNA"/>
</dbReference>
<comment type="pathway">
    <text evidence="9">Amino-acid biosynthesis; L-methionine biosynthesis via salvage pathway; L-methionine from S-methyl-5-thio-alpha-D-ribose 1-phosphate: step 5/6.</text>
</comment>
<dbReference type="InterPro" id="IPR011051">
    <property type="entry name" value="RmlC_Cupin_sf"/>
</dbReference>
<evidence type="ECO:0000313" key="10">
    <source>
        <dbReference type="EMBL" id="RLJ71405.1"/>
    </source>
</evidence>
<proteinExistence type="inferred from homology"/>
<dbReference type="CDD" id="cd02232">
    <property type="entry name" value="cupin_ARD"/>
    <property type="match status" value="1"/>
</dbReference>
<evidence type="ECO:0000256" key="9">
    <source>
        <dbReference type="HAMAP-Rule" id="MF_01682"/>
    </source>
</evidence>
<keyword evidence="7 9" id="KW-0408">Iron</keyword>
<comment type="subunit">
    <text evidence="9">Monomer.</text>
</comment>
<dbReference type="EC" id="1.13.11.53" evidence="9"/>
<evidence type="ECO:0000256" key="1">
    <source>
        <dbReference type="ARBA" id="ARBA00000428"/>
    </source>
</evidence>
<dbReference type="GO" id="GO:0005506">
    <property type="term" value="F:iron ion binding"/>
    <property type="evidence" value="ECO:0007669"/>
    <property type="project" value="UniProtKB-UniRule"/>
</dbReference>
<evidence type="ECO:0000313" key="11">
    <source>
        <dbReference type="Proteomes" id="UP000267841"/>
    </source>
</evidence>
<dbReference type="GO" id="GO:0010309">
    <property type="term" value="F:acireductone dioxygenase [iron(II)-requiring] activity"/>
    <property type="evidence" value="ECO:0007669"/>
    <property type="project" value="UniProtKB-UniRule"/>
</dbReference>
<keyword evidence="11" id="KW-1185">Reference proteome</keyword>
<feature type="binding site" evidence="9">
    <location>
        <position position="139"/>
    </location>
    <ligand>
        <name>Fe(2+)</name>
        <dbReference type="ChEBI" id="CHEBI:29033"/>
    </ligand>
</feature>
<comment type="function">
    <text evidence="9">Catalyzes 2 different reactions between oxygene and the acireductone 1,2-dihydroxy-3-keto-5-methylthiopentene (DHK-MTPene) depending upon the metal bound in the active site. Fe-containing acireductone dioxygenase (Fe-ARD) produces formate and 2-keto-4-methylthiobutyrate (KMTB), the alpha-ketoacid precursor of methionine in the methionine recycle pathway. Ni-containing acireductone dioxygenase (Ni-ARD) produces methylthiopropionate, carbon monoxide and formate, and does not lie on the methionine recycle pathway.</text>
</comment>
<dbReference type="UniPathway" id="UPA00904">
    <property type="reaction ID" value="UER00878"/>
</dbReference>
<comment type="cofactor">
    <cofactor evidence="9">
        <name>Ni(2+)</name>
        <dbReference type="ChEBI" id="CHEBI:49786"/>
    </cofactor>
    <text evidence="9">Binds 1 nickel ion per monomer.</text>
</comment>
<dbReference type="InterPro" id="IPR014710">
    <property type="entry name" value="RmlC-like_jellyroll"/>
</dbReference>
<dbReference type="AlphaFoldDB" id="A0A497XR06"/>
<feature type="site" description="May play a role in metal incorporation in vivo" evidence="9">
    <location>
        <position position="94"/>
    </location>
</feature>
<evidence type="ECO:0000256" key="4">
    <source>
        <dbReference type="ARBA" id="ARBA00022723"/>
    </source>
</evidence>
<feature type="binding site" evidence="9">
    <location>
        <position position="97"/>
    </location>
    <ligand>
        <name>Ni(2+)</name>
        <dbReference type="ChEBI" id="CHEBI:49786"/>
    </ligand>
</feature>
<dbReference type="PANTHER" id="PTHR23418">
    <property type="entry name" value="ACIREDUCTONE DIOXYGENASE"/>
    <property type="match status" value="1"/>
</dbReference>
<keyword evidence="5 9" id="KW-0223">Dioxygenase</keyword>
<dbReference type="GO" id="GO:0019284">
    <property type="term" value="P:L-methionine salvage from S-adenosylmethionine"/>
    <property type="evidence" value="ECO:0007669"/>
    <property type="project" value="InterPro"/>
</dbReference>
<dbReference type="PANTHER" id="PTHR23418:SF0">
    <property type="entry name" value="ACIREDUCTONE DIOXYGENASE"/>
    <property type="match status" value="1"/>
</dbReference>
<evidence type="ECO:0000256" key="8">
    <source>
        <dbReference type="ARBA" id="ARBA00023167"/>
    </source>
</evidence>
<gene>
    <name evidence="9" type="primary">mtnD</name>
    <name evidence="10" type="ORF">BCF55_1707</name>
</gene>
<dbReference type="RefSeq" id="WP_121012763.1">
    <property type="nucleotide sequence ID" value="NZ_RCCJ01000001.1"/>
</dbReference>
<comment type="caution">
    <text evidence="9">Lacks conserved residue(s) required for the propagation of feature annotation.</text>
</comment>
<dbReference type="HAMAP" id="MF_01682">
    <property type="entry name" value="Salvage_MtnD"/>
    <property type="match status" value="1"/>
</dbReference>
<dbReference type="GO" id="GO:0016151">
    <property type="term" value="F:nickel cation binding"/>
    <property type="evidence" value="ECO:0007669"/>
    <property type="project" value="UniProtKB-UniRule"/>
</dbReference>
<comment type="cofactor">
    <cofactor evidence="9">
        <name>Fe(2+)</name>
        <dbReference type="ChEBI" id="CHEBI:29033"/>
    </cofactor>
    <text evidence="9">Binds 1 Fe(2+) cation per monomer.</text>
</comment>
<dbReference type="GO" id="GO:0019509">
    <property type="term" value="P:L-methionine salvage from methylthioadenosine"/>
    <property type="evidence" value="ECO:0007669"/>
    <property type="project" value="UniProtKB-UniRule"/>
</dbReference>
<feature type="binding site" evidence="9">
    <location>
        <position position="101"/>
    </location>
    <ligand>
        <name>Fe(2+)</name>
        <dbReference type="ChEBI" id="CHEBI:29033"/>
    </ligand>
</feature>
<feature type="site" description="Important to generate the dianion" evidence="9">
    <location>
        <position position="103"/>
    </location>
</feature>
<dbReference type="OrthoDB" id="9795636at2"/>
<feature type="binding site" evidence="9">
    <location>
        <position position="139"/>
    </location>
    <ligand>
        <name>Ni(2+)</name>
        <dbReference type="ChEBI" id="CHEBI:49786"/>
    </ligand>
</feature>
<evidence type="ECO:0000256" key="6">
    <source>
        <dbReference type="ARBA" id="ARBA00023002"/>
    </source>
</evidence>
<evidence type="ECO:0000256" key="2">
    <source>
        <dbReference type="ARBA" id="ARBA00022596"/>
    </source>
</evidence>
<protein>
    <recommendedName>
        <fullName evidence="9">Acireductone dioxygenase</fullName>
    </recommendedName>
    <alternativeName>
        <fullName evidence="9">1,2-dihydroxy-3-keto-5-methylthiopentene dioxygenase</fullName>
        <shortName evidence="9">DHK-MTPene dioxygenase</shortName>
    </alternativeName>
    <alternativeName>
        <fullName evidence="9">Acireductone dioxygenase (Fe(2+)-requiring)</fullName>
        <shortName evidence="9">ARD'</shortName>
        <shortName evidence="9">Fe-ARD</shortName>
        <ecNumber evidence="9">1.13.11.54</ecNumber>
    </alternativeName>
    <alternativeName>
        <fullName evidence="9">Acireductone dioxygenase (Ni(2+)-requiring)</fullName>
        <shortName evidence="9">ARD</shortName>
        <shortName evidence="9">Ni-ARD</shortName>
        <ecNumber evidence="9">1.13.11.53</ecNumber>
    </alternativeName>
</protein>